<dbReference type="EMBL" id="WPIN01000018">
    <property type="protein sequence ID" value="MVM34778.1"/>
    <property type="molecule type" value="Genomic_DNA"/>
</dbReference>
<dbReference type="RefSeq" id="WP_157589597.1">
    <property type="nucleotide sequence ID" value="NZ_WPIN01000018.1"/>
</dbReference>
<comment type="similarity">
    <text evidence="1">Belongs to the short-chain dehydrogenases/reductases (SDR) family.</text>
</comment>
<accession>A0A7K1SLY3</accession>
<dbReference type="Gene3D" id="3.40.50.720">
    <property type="entry name" value="NAD(P)-binding Rossmann-like Domain"/>
    <property type="match status" value="1"/>
</dbReference>
<keyword evidence="2" id="KW-0560">Oxidoreductase</keyword>
<dbReference type="InterPro" id="IPR036291">
    <property type="entry name" value="NAD(P)-bd_dom_sf"/>
</dbReference>
<dbReference type="CDD" id="cd11731">
    <property type="entry name" value="Lin1944_like_SDR_c"/>
    <property type="match status" value="1"/>
</dbReference>
<dbReference type="NCBIfam" id="NF005754">
    <property type="entry name" value="PRK07578.1"/>
    <property type="match status" value="1"/>
</dbReference>
<dbReference type="PANTHER" id="PTHR43477:SF1">
    <property type="entry name" value="DIHYDROANTICAPSIN 7-DEHYDROGENASE"/>
    <property type="match status" value="1"/>
</dbReference>
<evidence type="ECO:0000313" key="3">
    <source>
        <dbReference type="EMBL" id="MVM34778.1"/>
    </source>
</evidence>
<dbReference type="SUPFAM" id="SSF51735">
    <property type="entry name" value="NAD(P)-binding Rossmann-fold domains"/>
    <property type="match status" value="1"/>
</dbReference>
<dbReference type="Proteomes" id="UP000436006">
    <property type="component" value="Unassembled WGS sequence"/>
</dbReference>
<evidence type="ECO:0000256" key="2">
    <source>
        <dbReference type="ARBA" id="ARBA00023002"/>
    </source>
</evidence>
<dbReference type="PRINTS" id="PR00081">
    <property type="entry name" value="GDHRDH"/>
</dbReference>
<organism evidence="3 4">
    <name type="scientific">Spirosoma arboris</name>
    <dbReference type="NCBI Taxonomy" id="2682092"/>
    <lineage>
        <taxon>Bacteria</taxon>
        <taxon>Pseudomonadati</taxon>
        <taxon>Bacteroidota</taxon>
        <taxon>Cytophagia</taxon>
        <taxon>Cytophagales</taxon>
        <taxon>Cytophagaceae</taxon>
        <taxon>Spirosoma</taxon>
    </lineage>
</organism>
<evidence type="ECO:0000313" key="4">
    <source>
        <dbReference type="Proteomes" id="UP000436006"/>
    </source>
</evidence>
<dbReference type="InterPro" id="IPR002347">
    <property type="entry name" value="SDR_fam"/>
</dbReference>
<dbReference type="GO" id="GO:0016491">
    <property type="term" value="F:oxidoreductase activity"/>
    <property type="evidence" value="ECO:0007669"/>
    <property type="project" value="UniProtKB-KW"/>
</dbReference>
<sequence length="204" mass="21597">MSQKQSLNVVVIGASGTIGKLLVQSLQEKGHQVIQVSRSSGDYQADIRDKQSLEALFEKIGSVDAVANAAGEVVAGPFTSLTDDQYALSFRSKLMGQINIVRTALPYLADSGSFTLVSGVLTDEPIAGGTIGTAVNGAVEGFVKAAAHELPRGVRINCISPTVLTESVAFHPYFPGFIPVDGWKVARAYERSILGIINGRILHV</sequence>
<gene>
    <name evidence="3" type="ORF">GO755_32420</name>
</gene>
<reference evidence="3 4" key="1">
    <citation type="submission" date="2019-12" db="EMBL/GenBank/DDBJ databases">
        <title>Spirosoma sp. HMF4905 genome sequencing and assembly.</title>
        <authorList>
            <person name="Kang H."/>
            <person name="Cha I."/>
            <person name="Kim H."/>
            <person name="Joh K."/>
        </authorList>
    </citation>
    <scope>NUCLEOTIDE SEQUENCE [LARGE SCALE GENOMIC DNA]</scope>
    <source>
        <strain evidence="3 4">HMF4905</strain>
    </source>
</reference>
<dbReference type="Pfam" id="PF00106">
    <property type="entry name" value="adh_short"/>
    <property type="match status" value="1"/>
</dbReference>
<dbReference type="InterPro" id="IPR051122">
    <property type="entry name" value="SDR_DHRS6-like"/>
</dbReference>
<keyword evidence="4" id="KW-1185">Reference proteome</keyword>
<dbReference type="AlphaFoldDB" id="A0A7K1SLY3"/>
<name>A0A7K1SLY3_9BACT</name>
<evidence type="ECO:0000256" key="1">
    <source>
        <dbReference type="ARBA" id="ARBA00006484"/>
    </source>
</evidence>
<proteinExistence type="inferred from homology"/>
<protein>
    <submittedName>
        <fullName evidence="3">Short chain dehydrogenase</fullName>
    </submittedName>
</protein>
<comment type="caution">
    <text evidence="3">The sequence shown here is derived from an EMBL/GenBank/DDBJ whole genome shotgun (WGS) entry which is preliminary data.</text>
</comment>
<dbReference type="PANTHER" id="PTHR43477">
    <property type="entry name" value="DIHYDROANTICAPSIN 7-DEHYDROGENASE"/>
    <property type="match status" value="1"/>
</dbReference>